<dbReference type="Proteomes" id="UP000429730">
    <property type="component" value="Unassembled WGS sequence"/>
</dbReference>
<feature type="chain" id="PRO_5042906582" evidence="1">
    <location>
        <begin position="29"/>
        <end position="250"/>
    </location>
</feature>
<evidence type="ECO:0000256" key="1">
    <source>
        <dbReference type="SAM" id="SignalP"/>
    </source>
</evidence>
<proteinExistence type="predicted"/>
<evidence type="ECO:0000313" key="3">
    <source>
        <dbReference type="Proteomes" id="UP000429730"/>
    </source>
</evidence>
<evidence type="ECO:0000313" key="2">
    <source>
        <dbReference type="EMBL" id="MXS51594.1"/>
    </source>
</evidence>
<comment type="caution">
    <text evidence="2">The sequence shown here is derived from an EMBL/GenBank/DDBJ whole genome shotgun (WGS) entry which is preliminary data.</text>
</comment>
<keyword evidence="1" id="KW-0732">Signal</keyword>
<feature type="signal peptide" evidence="1">
    <location>
        <begin position="1"/>
        <end position="28"/>
    </location>
</feature>
<name>A0AAP6RFI8_ENTFL</name>
<organism evidence="2 3">
    <name type="scientific">Enterococcus faecalis</name>
    <name type="common">Streptococcus faecalis</name>
    <dbReference type="NCBI Taxonomy" id="1351"/>
    <lineage>
        <taxon>Bacteria</taxon>
        <taxon>Bacillati</taxon>
        <taxon>Bacillota</taxon>
        <taxon>Bacilli</taxon>
        <taxon>Lactobacillales</taxon>
        <taxon>Enterococcaceae</taxon>
        <taxon>Enterococcus</taxon>
    </lineage>
</organism>
<sequence length="250" mass="27432">MFIMKKLICLATLILFGTVIVPSVTVLAEDTSSVSSDGITEGETFSSNESAPVFDTFVEKSTEVINISSYEDTGSGEEVKTVIGEEDVVLATKINDTENNQTISVVNTGENIIVQKSILLEDGTYQVETETSSIIGSFDSEKEKIQDYNPLQRIYNGPWTYTHLAVGRNVFATIVDMGLGSWIGYFASLFRISRAAADFVFGYMGARGISAGERLAKVFDSNGNGWVALYKRGVYRYKGAPLIGYQHRTF</sequence>
<dbReference type="EMBL" id="WVTJ01000003">
    <property type="protein sequence ID" value="MXS51594.1"/>
    <property type="molecule type" value="Genomic_DNA"/>
</dbReference>
<reference evidence="2 3" key="1">
    <citation type="submission" date="2019-04" db="EMBL/GenBank/DDBJ databases">
        <title>Step-wise assembly of the neonatal virome modulated by breast feeding.</title>
        <authorList>
            <person name="Liang G."/>
            <person name="Bushman F."/>
        </authorList>
    </citation>
    <scope>NUCLEOTIDE SEQUENCE [LARGE SCALE GENOMIC DNA]</scope>
    <source>
        <strain evidence="2 3">E3754</strain>
    </source>
</reference>
<dbReference type="AlphaFoldDB" id="A0AAP6RFI8"/>
<accession>A0AAP6RFI8</accession>
<protein>
    <submittedName>
        <fullName evidence="2">Uncharacterized protein</fullName>
    </submittedName>
</protein>
<gene>
    <name evidence="2" type="ORF">GTI81_02465</name>
</gene>